<gene>
    <name evidence="2" type="ORF">AQPW35_04420</name>
</gene>
<reference evidence="3" key="1">
    <citation type="submission" date="2019-03" db="EMBL/GenBank/DDBJ databases">
        <title>Aquabacterium pictum sp.nov., the first bacteriochlorophyll a-containing freshwater bacterium in the genus Aquabacterium of the class Betaproteobacteria.</title>
        <authorList>
            <person name="Hirose S."/>
            <person name="Tank M."/>
            <person name="Hara E."/>
            <person name="Tamaki H."/>
            <person name="Takaichi S."/>
            <person name="Haruta S."/>
            <person name="Hanada S."/>
        </authorList>
    </citation>
    <scope>NUCLEOTIDE SEQUENCE [LARGE SCALE GENOMIC DNA]</scope>
    <source>
        <strain evidence="3">W35</strain>
    </source>
</reference>
<feature type="region of interest" description="Disordered" evidence="1">
    <location>
        <begin position="45"/>
        <end position="66"/>
    </location>
</feature>
<name>A0A480AIE6_9BURK</name>
<sequence>MAGAAGVATAAMRWSGNADAPAGTPASKATLTSVVAANPPSTAWACAPASPPPPPQAAIKPHNPSTSAVVARRAWHPSQRPHVAIVSAPVVWRDANEVKLQPKPSEIPIKGQSLGQGWVRR</sequence>
<comment type="caution">
    <text evidence="2">The sequence shown here is derived from an EMBL/GenBank/DDBJ whole genome shotgun (WGS) entry which is preliminary data.</text>
</comment>
<dbReference type="EMBL" id="BJCL01000001">
    <property type="protein sequence ID" value="GCL61361.1"/>
    <property type="molecule type" value="Genomic_DNA"/>
</dbReference>
<organism evidence="2 3">
    <name type="scientific">Pseudaquabacterium pictum</name>
    <dbReference type="NCBI Taxonomy" id="2315236"/>
    <lineage>
        <taxon>Bacteria</taxon>
        <taxon>Pseudomonadati</taxon>
        <taxon>Pseudomonadota</taxon>
        <taxon>Betaproteobacteria</taxon>
        <taxon>Burkholderiales</taxon>
        <taxon>Sphaerotilaceae</taxon>
        <taxon>Pseudaquabacterium</taxon>
    </lineage>
</organism>
<dbReference type="AlphaFoldDB" id="A0A480AIE6"/>
<dbReference type="Proteomes" id="UP000301751">
    <property type="component" value="Unassembled WGS sequence"/>
</dbReference>
<evidence type="ECO:0000256" key="1">
    <source>
        <dbReference type="SAM" id="MobiDB-lite"/>
    </source>
</evidence>
<evidence type="ECO:0000313" key="2">
    <source>
        <dbReference type="EMBL" id="GCL61361.1"/>
    </source>
</evidence>
<accession>A0A480AIE6</accession>
<protein>
    <submittedName>
        <fullName evidence="2">Uncharacterized protein</fullName>
    </submittedName>
</protein>
<proteinExistence type="predicted"/>
<keyword evidence="3" id="KW-1185">Reference proteome</keyword>
<evidence type="ECO:0000313" key="3">
    <source>
        <dbReference type="Proteomes" id="UP000301751"/>
    </source>
</evidence>